<dbReference type="PROSITE" id="PS50853">
    <property type="entry name" value="FN3"/>
    <property type="match status" value="1"/>
</dbReference>
<dbReference type="OrthoDB" id="923194at2"/>
<proteinExistence type="predicted"/>
<name>A0A504JLJ0_9FLAO</name>
<reference evidence="2 3" key="1">
    <citation type="submission" date="2019-06" db="EMBL/GenBank/DDBJ databases">
        <authorList>
            <person name="Meng X."/>
        </authorList>
    </citation>
    <scope>NUCLEOTIDE SEQUENCE [LARGE SCALE GENOMIC DNA]</scope>
    <source>
        <strain evidence="2 3">M625</strain>
    </source>
</reference>
<accession>A0A504JLJ0</accession>
<comment type="caution">
    <text evidence="2">The sequence shown here is derived from an EMBL/GenBank/DDBJ whole genome shotgun (WGS) entry which is preliminary data.</text>
</comment>
<dbReference type="InterPro" id="IPR036116">
    <property type="entry name" value="FN3_sf"/>
</dbReference>
<dbReference type="InterPro" id="IPR003961">
    <property type="entry name" value="FN3_dom"/>
</dbReference>
<evidence type="ECO:0000259" key="1">
    <source>
        <dbReference type="PROSITE" id="PS50853"/>
    </source>
</evidence>
<dbReference type="Proteomes" id="UP000315540">
    <property type="component" value="Unassembled WGS sequence"/>
</dbReference>
<dbReference type="AlphaFoldDB" id="A0A504JLJ0"/>
<keyword evidence="3" id="KW-1185">Reference proteome</keyword>
<gene>
    <name evidence="2" type="ORF">FHK87_03235</name>
</gene>
<dbReference type="RefSeq" id="WP_140589704.1">
    <property type="nucleotide sequence ID" value="NZ_VFWZ01000001.1"/>
</dbReference>
<protein>
    <recommendedName>
        <fullName evidence="1">Fibronectin type-III domain-containing protein</fullName>
    </recommendedName>
</protein>
<dbReference type="Gene3D" id="2.60.40.10">
    <property type="entry name" value="Immunoglobulins"/>
    <property type="match status" value="4"/>
</dbReference>
<organism evidence="2 3">
    <name type="scientific">Aquimarina algicola</name>
    <dbReference type="NCBI Taxonomy" id="2589995"/>
    <lineage>
        <taxon>Bacteria</taxon>
        <taxon>Pseudomonadati</taxon>
        <taxon>Bacteroidota</taxon>
        <taxon>Flavobacteriia</taxon>
        <taxon>Flavobacteriales</taxon>
        <taxon>Flavobacteriaceae</taxon>
        <taxon>Aquimarina</taxon>
    </lineage>
</organism>
<evidence type="ECO:0000313" key="2">
    <source>
        <dbReference type="EMBL" id="TPN89255.1"/>
    </source>
</evidence>
<dbReference type="InterPro" id="IPR013783">
    <property type="entry name" value="Ig-like_fold"/>
</dbReference>
<sequence length="697" mass="80638">MILRFHILYTIFFFCFVNSVLAQKKDDQESSKKIIVKAFAKPDTILLRWAVTDKYAWKYSNQYGFVVERTTVLRDGKPLLNPEKIIISGDTIKPRPVEDWKDFVEKNDMAAIAAQAIYGESFQVNNNENENELLKVFYESEELDQRFSFSLFAIDQDFEVAQYAGLGYIDTNVKENEKYIYNIKSAIPKKRMDIEPSGVYISPKDIEELPKPMDFFGYFFKNSFVLVWEYDQLLPFYTGYNLERSEDGKIFKKVNEVPITKLADTPYSGVSYTDSIPEFRKKYWYRIVGINYFGEKSPSSNPVELIGFKEIRTEPVFSSTNIISEKEVELEWTFSKEEQWKLKKFELLRAEKAVGPYKSVIDSISPEQNKISYSPLSDINYFKVKAHGKNQDFKESPPTMIQPIDSIPPNKPQGLNGVIDTLGIVTLTWNKNTEFDLKGYDILRAYRKGQEFTKLNKANLINESYIDSIDITSFDKAVYYRLIALDNRYNESIPSDTLVLVKPDRVPPTSPVFKTYEIKDGKVALSWINSSVDDWNSTVVYRAEANDTLINPWKKVFETKIDSVTNFIDDKTNSGKKYNYTLITVDQSGLESPPSPMITLDLPGKLVKPGVKGLYATVDRENKFIQLTWRLNPEKVVELQIYRKTAEVPFTLYKRIAPSERGWIDQNLVPNTTYTYAFKVIFDDGSISEWKEIEIVY</sequence>
<evidence type="ECO:0000313" key="3">
    <source>
        <dbReference type="Proteomes" id="UP000315540"/>
    </source>
</evidence>
<dbReference type="SUPFAM" id="SSF49265">
    <property type="entry name" value="Fibronectin type III"/>
    <property type="match status" value="1"/>
</dbReference>
<dbReference type="EMBL" id="VFWZ01000001">
    <property type="protein sequence ID" value="TPN89255.1"/>
    <property type="molecule type" value="Genomic_DNA"/>
</dbReference>
<feature type="domain" description="Fibronectin type-III" evidence="1">
    <location>
        <begin position="507"/>
        <end position="605"/>
    </location>
</feature>